<dbReference type="Pfam" id="PF01804">
    <property type="entry name" value="Penicil_amidase"/>
    <property type="match status" value="1"/>
</dbReference>
<evidence type="ECO:0000313" key="3">
    <source>
        <dbReference type="Proteomes" id="UP000324351"/>
    </source>
</evidence>
<dbReference type="GO" id="GO:0016787">
    <property type="term" value="F:hydrolase activity"/>
    <property type="evidence" value="ECO:0007669"/>
    <property type="project" value="InterPro"/>
</dbReference>
<evidence type="ECO:0000256" key="1">
    <source>
        <dbReference type="SAM" id="MobiDB-lite"/>
    </source>
</evidence>
<dbReference type="AlphaFoldDB" id="A0A5B1LSF0"/>
<feature type="non-terminal residue" evidence="2">
    <location>
        <position position="1"/>
    </location>
</feature>
<dbReference type="EMBL" id="VUJW01000060">
    <property type="protein sequence ID" value="KAA1422579.1"/>
    <property type="molecule type" value="Genomic_DNA"/>
</dbReference>
<reference evidence="2 3" key="1">
    <citation type="submission" date="2019-09" db="EMBL/GenBank/DDBJ databases">
        <title>Nocardioides panacisoli sp. nov., isolated from the soil of a ginseng field.</title>
        <authorList>
            <person name="Cho C."/>
        </authorList>
    </citation>
    <scope>NUCLEOTIDE SEQUENCE [LARGE SCALE GENOMIC DNA]</scope>
    <source>
        <strain evidence="2 3">BN140041</strain>
    </source>
</reference>
<feature type="region of interest" description="Disordered" evidence="1">
    <location>
        <begin position="1"/>
        <end position="24"/>
    </location>
</feature>
<dbReference type="InterPro" id="IPR002692">
    <property type="entry name" value="S45"/>
</dbReference>
<evidence type="ECO:0000313" key="2">
    <source>
        <dbReference type="EMBL" id="KAA1422579.1"/>
    </source>
</evidence>
<protein>
    <submittedName>
        <fullName evidence="2">Penicillin acylase family protein</fullName>
    </submittedName>
</protein>
<organism evidence="2 3">
    <name type="scientific">Nocardioides antri</name>
    <dbReference type="NCBI Taxonomy" id="2607659"/>
    <lineage>
        <taxon>Bacteria</taxon>
        <taxon>Bacillati</taxon>
        <taxon>Actinomycetota</taxon>
        <taxon>Actinomycetes</taxon>
        <taxon>Propionibacteriales</taxon>
        <taxon>Nocardioidaceae</taxon>
        <taxon>Nocardioides</taxon>
    </lineage>
</organism>
<comment type="caution">
    <text evidence="2">The sequence shown here is derived from an EMBL/GenBank/DDBJ whole genome shotgun (WGS) entry which is preliminary data.</text>
</comment>
<proteinExistence type="predicted"/>
<feature type="non-terminal residue" evidence="2">
    <location>
        <position position="90"/>
    </location>
</feature>
<dbReference type="GO" id="GO:0017000">
    <property type="term" value="P:antibiotic biosynthetic process"/>
    <property type="evidence" value="ECO:0007669"/>
    <property type="project" value="InterPro"/>
</dbReference>
<gene>
    <name evidence="2" type="ORF">F0U47_20430</name>
</gene>
<reference evidence="2 3" key="2">
    <citation type="submission" date="2019-09" db="EMBL/GenBank/DDBJ databases">
        <authorList>
            <person name="Jin C."/>
        </authorList>
    </citation>
    <scope>NUCLEOTIDE SEQUENCE [LARGE SCALE GENOMIC DNA]</scope>
    <source>
        <strain evidence="2 3">BN140041</strain>
    </source>
</reference>
<dbReference type="RefSeq" id="WP_149752327.1">
    <property type="nucleotide sequence ID" value="NZ_VUJW01000060.1"/>
</dbReference>
<accession>A0A5B1LSF0</accession>
<name>A0A5B1LSF0_9ACTN</name>
<keyword evidence="3" id="KW-1185">Reference proteome</keyword>
<sequence>AALAEVAPSTGSGGTAAPDGATWGDTHLTDPVHWFGLLTDHDFDGLPRLPLSGDADCVRCCVSYPAITDECSRGSVARYVWDLADRTAGG</sequence>
<dbReference type="Proteomes" id="UP000324351">
    <property type="component" value="Unassembled WGS sequence"/>
</dbReference>